<keyword evidence="4" id="KW-0255">Endonuclease</keyword>
<dbReference type="EMBL" id="JBAMMX010000013">
    <property type="protein sequence ID" value="KAK6928970.1"/>
    <property type="molecule type" value="Genomic_DNA"/>
</dbReference>
<dbReference type="GO" id="GO:0003964">
    <property type="term" value="F:RNA-directed DNA polymerase activity"/>
    <property type="evidence" value="ECO:0007669"/>
    <property type="project" value="UniProtKB-KW"/>
</dbReference>
<keyword evidence="2" id="KW-0548">Nucleotidyltransferase</keyword>
<accession>A0AAN8V7H4</accession>
<keyword evidence="5" id="KW-0378">Hydrolase</keyword>
<evidence type="ECO:0000256" key="3">
    <source>
        <dbReference type="ARBA" id="ARBA00022722"/>
    </source>
</evidence>
<proteinExistence type="predicted"/>
<evidence type="ECO:0000313" key="9">
    <source>
        <dbReference type="Proteomes" id="UP001370490"/>
    </source>
</evidence>
<evidence type="ECO:0000256" key="1">
    <source>
        <dbReference type="ARBA" id="ARBA00022679"/>
    </source>
</evidence>
<keyword evidence="6 8" id="KW-0695">RNA-directed DNA polymerase</keyword>
<name>A0AAN8V7H4_9MAGN</name>
<keyword evidence="9" id="KW-1185">Reference proteome</keyword>
<dbReference type="GO" id="GO:0004519">
    <property type="term" value="F:endonuclease activity"/>
    <property type="evidence" value="ECO:0007669"/>
    <property type="project" value="UniProtKB-KW"/>
</dbReference>
<dbReference type="GO" id="GO:0016787">
    <property type="term" value="F:hydrolase activity"/>
    <property type="evidence" value="ECO:0007669"/>
    <property type="project" value="UniProtKB-KW"/>
</dbReference>
<protein>
    <submittedName>
        <fullName evidence="8">Reverse transcriptase, RNase H-like domain</fullName>
    </submittedName>
</protein>
<keyword evidence="3" id="KW-0540">Nuclease</keyword>
<keyword evidence="1" id="KW-0808">Transferase</keyword>
<comment type="caution">
    <text evidence="8">The sequence shown here is derived from an EMBL/GenBank/DDBJ whole genome shotgun (WGS) entry which is preliminary data.</text>
</comment>
<evidence type="ECO:0000256" key="2">
    <source>
        <dbReference type="ARBA" id="ARBA00022695"/>
    </source>
</evidence>
<dbReference type="AlphaFoldDB" id="A0AAN8V7H4"/>
<feature type="domain" description="Reverse transcriptase RNase H-like" evidence="7">
    <location>
        <begin position="5"/>
        <end position="43"/>
    </location>
</feature>
<reference evidence="8 9" key="1">
    <citation type="submission" date="2023-12" db="EMBL/GenBank/DDBJ databases">
        <title>A high-quality genome assembly for Dillenia turbinata (Dilleniales).</title>
        <authorList>
            <person name="Chanderbali A."/>
        </authorList>
    </citation>
    <scope>NUCLEOTIDE SEQUENCE [LARGE SCALE GENOMIC DNA]</scope>
    <source>
        <strain evidence="8">LSX21</strain>
        <tissue evidence="8">Leaf</tissue>
    </source>
</reference>
<evidence type="ECO:0000256" key="5">
    <source>
        <dbReference type="ARBA" id="ARBA00022801"/>
    </source>
</evidence>
<organism evidence="8 9">
    <name type="scientific">Dillenia turbinata</name>
    <dbReference type="NCBI Taxonomy" id="194707"/>
    <lineage>
        <taxon>Eukaryota</taxon>
        <taxon>Viridiplantae</taxon>
        <taxon>Streptophyta</taxon>
        <taxon>Embryophyta</taxon>
        <taxon>Tracheophyta</taxon>
        <taxon>Spermatophyta</taxon>
        <taxon>Magnoliopsida</taxon>
        <taxon>eudicotyledons</taxon>
        <taxon>Gunneridae</taxon>
        <taxon>Pentapetalae</taxon>
        <taxon>Dilleniales</taxon>
        <taxon>Dilleniaceae</taxon>
        <taxon>Dillenia</taxon>
    </lineage>
</organism>
<sequence length="88" mass="9390">MMDALEVASDASHVGIGGELGQEGHPIAFFSEKLNEAKQRSQASIENNAADALSRKVRLLLSLGDLLRCLVGDRVSVGTNSSNSWVCF</sequence>
<dbReference type="InterPro" id="IPR041373">
    <property type="entry name" value="RT_RNaseH"/>
</dbReference>
<evidence type="ECO:0000259" key="7">
    <source>
        <dbReference type="Pfam" id="PF17917"/>
    </source>
</evidence>
<dbReference type="Pfam" id="PF17917">
    <property type="entry name" value="RT_RNaseH"/>
    <property type="match status" value="1"/>
</dbReference>
<evidence type="ECO:0000313" key="8">
    <source>
        <dbReference type="EMBL" id="KAK6928970.1"/>
    </source>
</evidence>
<gene>
    <name evidence="8" type="ORF">RJ641_005175</name>
</gene>
<evidence type="ECO:0000256" key="6">
    <source>
        <dbReference type="ARBA" id="ARBA00022918"/>
    </source>
</evidence>
<dbReference type="Proteomes" id="UP001370490">
    <property type="component" value="Unassembled WGS sequence"/>
</dbReference>
<evidence type="ECO:0000256" key="4">
    <source>
        <dbReference type="ARBA" id="ARBA00022759"/>
    </source>
</evidence>